<dbReference type="InterPro" id="IPR016164">
    <property type="entry name" value="FAD-linked_Oxase-like_C"/>
</dbReference>
<dbReference type="Gene3D" id="1.10.45.10">
    <property type="entry name" value="Vanillyl-alcohol Oxidase, Chain A, domain 4"/>
    <property type="match status" value="1"/>
</dbReference>
<comment type="cofactor">
    <cofactor evidence="1">
        <name>FAD</name>
        <dbReference type="ChEBI" id="CHEBI:57692"/>
    </cofactor>
</comment>
<evidence type="ECO:0000256" key="9">
    <source>
        <dbReference type="ARBA" id="ARBA00023014"/>
    </source>
</evidence>
<evidence type="ECO:0000256" key="2">
    <source>
        <dbReference type="ARBA" id="ARBA00008000"/>
    </source>
</evidence>
<organism evidence="13 14">
    <name type="scientific">Leptonema illini DSM 21528</name>
    <dbReference type="NCBI Taxonomy" id="929563"/>
    <lineage>
        <taxon>Bacteria</taxon>
        <taxon>Pseudomonadati</taxon>
        <taxon>Spirochaetota</taxon>
        <taxon>Spirochaetia</taxon>
        <taxon>Leptospirales</taxon>
        <taxon>Leptospiraceae</taxon>
        <taxon>Leptonema</taxon>
    </lineage>
</organism>
<evidence type="ECO:0000256" key="7">
    <source>
        <dbReference type="ARBA" id="ARBA00023002"/>
    </source>
</evidence>
<dbReference type="PROSITE" id="PS51379">
    <property type="entry name" value="4FE4S_FER_2"/>
    <property type="match status" value="1"/>
</dbReference>
<dbReference type="SUPFAM" id="SSF56176">
    <property type="entry name" value="FAD-binding/transporter-associated domain-like"/>
    <property type="match status" value="1"/>
</dbReference>
<dbReference type="GO" id="GO:0008720">
    <property type="term" value="F:D-lactate dehydrogenase (NAD+) activity"/>
    <property type="evidence" value="ECO:0007669"/>
    <property type="project" value="TreeGrafter"/>
</dbReference>
<dbReference type="GO" id="GO:1903457">
    <property type="term" value="P:lactate catabolic process"/>
    <property type="evidence" value="ECO:0007669"/>
    <property type="project" value="TreeGrafter"/>
</dbReference>
<dbReference type="InterPro" id="IPR009051">
    <property type="entry name" value="Helical_ferredxn"/>
</dbReference>
<dbReference type="InterPro" id="IPR004017">
    <property type="entry name" value="Cys_rich_dom"/>
</dbReference>
<evidence type="ECO:0000256" key="1">
    <source>
        <dbReference type="ARBA" id="ARBA00001974"/>
    </source>
</evidence>
<dbReference type="InterPro" id="IPR036318">
    <property type="entry name" value="FAD-bd_PCMH-like_sf"/>
</dbReference>
<dbReference type="Gene3D" id="3.30.43.10">
    <property type="entry name" value="Uridine Diphospho-n-acetylenolpyruvylglucosamine Reductase, domain 2"/>
    <property type="match status" value="1"/>
</dbReference>
<dbReference type="InterPro" id="IPR004113">
    <property type="entry name" value="FAD-bd_oxidored_4_C"/>
</dbReference>
<reference evidence="13 14" key="1">
    <citation type="submission" date="2011-10" db="EMBL/GenBank/DDBJ databases">
        <title>The Improved High-Quality Draft genome of Leptonema illini DSM 21528.</title>
        <authorList>
            <consortium name="US DOE Joint Genome Institute (JGI-PGF)"/>
            <person name="Lucas S."/>
            <person name="Copeland A."/>
            <person name="Lapidus A."/>
            <person name="Glavina del Rio T."/>
            <person name="Dalin E."/>
            <person name="Tice H."/>
            <person name="Bruce D."/>
            <person name="Goodwin L."/>
            <person name="Pitluck S."/>
            <person name="Peters L."/>
            <person name="Mikhailova N."/>
            <person name="Held B."/>
            <person name="Kyrpides N."/>
            <person name="Mavromatis K."/>
            <person name="Ivanova N."/>
            <person name="Markowitz V."/>
            <person name="Cheng J.-F."/>
            <person name="Hugenholtz P."/>
            <person name="Woyke T."/>
            <person name="Wu D."/>
            <person name="Gronow S."/>
            <person name="Wellnitz S."/>
            <person name="Brambilla E.-M."/>
            <person name="Klenk H.-P."/>
            <person name="Eisen J.A."/>
        </authorList>
    </citation>
    <scope>NUCLEOTIDE SEQUENCE [LARGE SCALE GENOMIC DNA]</scope>
    <source>
        <strain evidence="13 14">DSM 21528</strain>
    </source>
</reference>
<gene>
    <name evidence="13" type="ORF">Lepil_1029</name>
</gene>
<dbReference type="AlphaFoldDB" id="H2CG46"/>
<dbReference type="GO" id="GO:0051536">
    <property type="term" value="F:iron-sulfur cluster binding"/>
    <property type="evidence" value="ECO:0007669"/>
    <property type="project" value="UniProtKB-KW"/>
</dbReference>
<accession>H2CG46</accession>
<dbReference type="STRING" id="183.GCA_002009735_01510"/>
<evidence type="ECO:0000256" key="6">
    <source>
        <dbReference type="ARBA" id="ARBA00022946"/>
    </source>
</evidence>
<dbReference type="HOGENOM" id="CLU_013688_0_0_12"/>
<keyword evidence="14" id="KW-1185">Reference proteome</keyword>
<dbReference type="RefSeq" id="WP_002770643.1">
    <property type="nucleotide sequence ID" value="NZ_JH597773.1"/>
</dbReference>
<dbReference type="Gene3D" id="3.30.70.2740">
    <property type="match status" value="1"/>
</dbReference>
<protein>
    <recommendedName>
        <fullName evidence="10">D-lactate dehydrogenase (cytochrome)</fullName>
        <ecNumber evidence="10">1.1.2.4</ecNumber>
    </recommendedName>
</protein>
<dbReference type="GO" id="GO:0071949">
    <property type="term" value="F:FAD binding"/>
    <property type="evidence" value="ECO:0007669"/>
    <property type="project" value="InterPro"/>
</dbReference>
<dbReference type="PROSITE" id="PS51387">
    <property type="entry name" value="FAD_PCMH"/>
    <property type="match status" value="1"/>
</dbReference>
<keyword evidence="5" id="KW-0274">FAD</keyword>
<dbReference type="SUPFAM" id="SSF46548">
    <property type="entry name" value="alpha-helical ferredoxin"/>
    <property type="match status" value="1"/>
</dbReference>
<keyword evidence="9" id="KW-0411">Iron-sulfur</keyword>
<dbReference type="Pfam" id="PF13183">
    <property type="entry name" value="Fer4_8"/>
    <property type="match status" value="1"/>
</dbReference>
<evidence type="ECO:0000256" key="4">
    <source>
        <dbReference type="ARBA" id="ARBA00022723"/>
    </source>
</evidence>
<dbReference type="InterPro" id="IPR016169">
    <property type="entry name" value="FAD-bd_PCMH_sub2"/>
</dbReference>
<dbReference type="InterPro" id="IPR017896">
    <property type="entry name" value="4Fe4S_Fe-S-bd"/>
</dbReference>
<comment type="similarity">
    <text evidence="2">Belongs to the FAD-binding oxidoreductase/transferase type 4 family.</text>
</comment>
<dbReference type="InterPro" id="IPR017900">
    <property type="entry name" value="4Fe4S_Fe_S_CS"/>
</dbReference>
<dbReference type="InterPro" id="IPR016171">
    <property type="entry name" value="Vanillyl_alc_oxidase_C-sub2"/>
</dbReference>
<evidence type="ECO:0000313" key="14">
    <source>
        <dbReference type="Proteomes" id="UP000005737"/>
    </source>
</evidence>
<dbReference type="PANTHER" id="PTHR11748:SF111">
    <property type="entry name" value="D-LACTATE DEHYDROGENASE, MITOCHONDRIAL-RELATED"/>
    <property type="match status" value="1"/>
</dbReference>
<dbReference type="EC" id="1.1.2.4" evidence="10"/>
<evidence type="ECO:0000259" key="12">
    <source>
        <dbReference type="PROSITE" id="PS51387"/>
    </source>
</evidence>
<dbReference type="InterPro" id="IPR016166">
    <property type="entry name" value="FAD-bd_PCMH"/>
</dbReference>
<dbReference type="InterPro" id="IPR016167">
    <property type="entry name" value="FAD-bd_PCMH_sub1"/>
</dbReference>
<dbReference type="PANTHER" id="PTHR11748">
    <property type="entry name" value="D-LACTATE DEHYDROGENASE"/>
    <property type="match status" value="1"/>
</dbReference>
<keyword evidence="7" id="KW-0560">Oxidoreductase</keyword>
<dbReference type="Pfam" id="PF02754">
    <property type="entry name" value="CCG"/>
    <property type="match status" value="2"/>
</dbReference>
<evidence type="ECO:0000313" key="13">
    <source>
        <dbReference type="EMBL" id="EHQ05727.1"/>
    </source>
</evidence>
<feature type="domain" description="4Fe-4S ferredoxin-type" evidence="11">
    <location>
        <begin position="526"/>
        <end position="557"/>
    </location>
</feature>
<keyword evidence="4" id="KW-0479">Metal-binding</keyword>
<dbReference type="Pfam" id="PF01565">
    <property type="entry name" value="FAD_binding_4"/>
    <property type="match status" value="1"/>
</dbReference>
<keyword evidence="6" id="KW-0809">Transit peptide</keyword>
<dbReference type="SUPFAM" id="SSF55103">
    <property type="entry name" value="FAD-linked oxidases, C-terminal domain"/>
    <property type="match status" value="1"/>
</dbReference>
<dbReference type="Gene3D" id="3.30.465.10">
    <property type="match status" value="1"/>
</dbReference>
<proteinExistence type="inferred from homology"/>
<dbReference type="GO" id="GO:0046872">
    <property type="term" value="F:metal ion binding"/>
    <property type="evidence" value="ECO:0007669"/>
    <property type="project" value="UniProtKB-KW"/>
</dbReference>
<dbReference type="EMBL" id="JH597773">
    <property type="protein sequence ID" value="EHQ05727.1"/>
    <property type="molecule type" value="Genomic_DNA"/>
</dbReference>
<dbReference type="InterPro" id="IPR006094">
    <property type="entry name" value="Oxid_FAD_bind_N"/>
</dbReference>
<feature type="domain" description="FAD-binding PCMH-type" evidence="12">
    <location>
        <begin position="35"/>
        <end position="263"/>
    </location>
</feature>
<evidence type="ECO:0000256" key="5">
    <source>
        <dbReference type="ARBA" id="ARBA00022827"/>
    </source>
</evidence>
<keyword evidence="3" id="KW-0285">Flavoprotein</keyword>
<dbReference type="Gene3D" id="1.10.1060.10">
    <property type="entry name" value="Alpha-helical ferredoxin"/>
    <property type="match status" value="1"/>
</dbReference>
<name>H2CG46_9LEPT</name>
<evidence type="ECO:0000256" key="10">
    <source>
        <dbReference type="ARBA" id="ARBA00038897"/>
    </source>
</evidence>
<evidence type="ECO:0000259" key="11">
    <source>
        <dbReference type="PROSITE" id="PS51379"/>
    </source>
</evidence>
<evidence type="ECO:0000256" key="3">
    <source>
        <dbReference type="ARBA" id="ARBA00022630"/>
    </source>
</evidence>
<evidence type="ECO:0000256" key="8">
    <source>
        <dbReference type="ARBA" id="ARBA00023004"/>
    </source>
</evidence>
<dbReference type="GO" id="GO:0004458">
    <property type="term" value="F:D-lactate dehydrogenase (cytochrome) activity"/>
    <property type="evidence" value="ECO:0007669"/>
    <property type="project" value="UniProtKB-EC"/>
</dbReference>
<dbReference type="PROSITE" id="PS00198">
    <property type="entry name" value="4FE4S_FER_1"/>
    <property type="match status" value="1"/>
</dbReference>
<dbReference type="Proteomes" id="UP000005737">
    <property type="component" value="Unassembled WGS sequence"/>
</dbReference>
<dbReference type="Pfam" id="PF02913">
    <property type="entry name" value="FAD-oxidase_C"/>
    <property type="match status" value="1"/>
</dbReference>
<keyword evidence="8" id="KW-0408">Iron</keyword>
<sequence>MQRDFIRSLEKAIGVEKVSTRWIDRLALSSDASFYSLVPACIVRPTSVDDVASLLRLAGNYRLPLTFRAAGTSLSGQAISDSVLVDISRSFRDIQILDEGRRIRLQPGVTGQRANDHLRRYGRKIGPDPASIQAAMLGGILANNSSGMCCGVTQNAYHTLDAMTIVLPDGSRFNTETAADADRFRDEHASLYNGLLEIRRRMLTDEAIRDRIRDKYRIKNTVGYGMNAFLDFDRPLDILAHLMIGSEGTLGFIADATLRTVPASKHKLTTLLLFRDLHAAGAAVPELLDAAAVEIMDRSAIRSIERKAGSLAEILSSAPDEAAALLVEFEFATAAELEEHKPDIERRLSDFSLLVAPLLTADVQQQALYWSLRKGMYPSVGSLRPKGSSALIEDVAVPVRHLADLCADLQRLFKTYAYDEAIIFGHAKDGNLHFVITPTFPSDEEVQRYEALMNDVVDLVVHKYDGALKGEHGTGRNMAPFVETEWGDVIYSLMKEVKRLVDPLNICNPGVIINDDRRVHLANLKPLPAVHDEVDLCIECGFCENRCPSRDLTLTPRQRIVVQRLLQDPRRSDLRPEILKDYAYAGVDTCATDGLCATACPVGIDTGRYMKDLRAQKQGALSKRVAQFVSTHMRLISFFIGLSLRPLSVPGMSHLGRFFTDVVRLIFRIPQLPVSMRAGARIAAKGDSNADILYFPTCISRTMGGYADAPSIPETIERLVRRSGLQMRVASDSSGHCCGTPMASKGFPEAAEHSLSALVEMLFRESEGGRIPVVLDTSSCTYALLQRAAASDNGDAVGRKLHALRILDSVVFASEKLLPRLRVTKRQRSIALHPTCASQKMNHLAYLQTVAAACAESVVIPISAGCCGMAGDRGMLFPELTASATREEAEQMRNEHCSGHYSSARTCELALTEATGQPYHSMLHLLDRATE</sequence>